<evidence type="ECO:0000259" key="2">
    <source>
        <dbReference type="Pfam" id="PF20209"/>
    </source>
</evidence>
<dbReference type="InterPro" id="IPR046700">
    <property type="entry name" value="DUF6570"/>
</dbReference>
<protein>
    <recommendedName>
        <fullName evidence="2">DUF6570 domain-containing protein</fullName>
    </recommendedName>
</protein>
<feature type="region of interest" description="Disordered" evidence="1">
    <location>
        <begin position="44"/>
        <end position="114"/>
    </location>
</feature>
<feature type="compositionally biased region" description="Basic residues" evidence="1">
    <location>
        <begin position="91"/>
        <end position="101"/>
    </location>
</feature>
<accession>A0ABR0AHC3</accession>
<dbReference type="EMBL" id="JAOYFB010000037">
    <property type="protein sequence ID" value="KAK4024445.1"/>
    <property type="molecule type" value="Genomic_DNA"/>
</dbReference>
<sequence>MSVVALFLSEFHWKPNMSYLRKLSKNEDGVRIPEMLHGLLHVDVGRRSSNSTPRESGPNRVLVDVGKSGGQLSKNAEASTAKECCNDTQHRSKCQSSKRKSSTGQSRLIPNARLYELTDPPDDRVLDEFENNPISALLNCAALSGVHRFHEFEDLLEIECYNEDTHEKAIQREDLLNRLTDLIRENCDQSNSNILVNNFQMKYDIKGKFVACASCDTSCYYAVDEAVRHILNVIKYLSGEFYYLHPEFIDSTTEGDAGDVEERCRLCQECHVTVMNRQILQLSFAAGVDFGNPNRLNLPMFTLSEELLVARCRIYMNIVKLVGPSVSELKAGKKDMFAGELEGSYVEEGTAGVLMSTFLPEIRDLHQYLSVSFVGSRLQWEALLPYYGSKVEELQVQTDVVMVMVANVEEAQPLDGNGADDARPAHTCYVPGRSYRAAYRPACSSQSTVIDDENEFVAGVVEDEDRFTYRYRVRWY</sequence>
<name>A0ABR0AHC3_9CRUS</name>
<organism evidence="3 4">
    <name type="scientific">Daphnia magna</name>
    <dbReference type="NCBI Taxonomy" id="35525"/>
    <lineage>
        <taxon>Eukaryota</taxon>
        <taxon>Metazoa</taxon>
        <taxon>Ecdysozoa</taxon>
        <taxon>Arthropoda</taxon>
        <taxon>Crustacea</taxon>
        <taxon>Branchiopoda</taxon>
        <taxon>Diplostraca</taxon>
        <taxon>Cladocera</taxon>
        <taxon>Anomopoda</taxon>
        <taxon>Daphniidae</taxon>
        <taxon>Daphnia</taxon>
    </lineage>
</organism>
<comment type="caution">
    <text evidence="3">The sequence shown here is derived from an EMBL/GenBank/DDBJ whole genome shotgun (WGS) entry which is preliminary data.</text>
</comment>
<proteinExistence type="predicted"/>
<reference evidence="3 4" key="1">
    <citation type="journal article" date="2023" name="Nucleic Acids Res.">
        <title>The hologenome of Daphnia magna reveals possible DNA methylation and microbiome-mediated evolution of the host genome.</title>
        <authorList>
            <person name="Chaturvedi A."/>
            <person name="Li X."/>
            <person name="Dhandapani V."/>
            <person name="Marshall H."/>
            <person name="Kissane S."/>
            <person name="Cuenca-Cambronero M."/>
            <person name="Asole G."/>
            <person name="Calvet F."/>
            <person name="Ruiz-Romero M."/>
            <person name="Marangio P."/>
            <person name="Guigo R."/>
            <person name="Rago D."/>
            <person name="Mirbahai L."/>
            <person name="Eastwood N."/>
            <person name="Colbourne J.K."/>
            <person name="Zhou J."/>
            <person name="Mallon E."/>
            <person name="Orsini L."/>
        </authorList>
    </citation>
    <scope>NUCLEOTIDE SEQUENCE [LARGE SCALE GENOMIC DNA]</scope>
    <source>
        <strain evidence="3">LRV0_1</strain>
    </source>
</reference>
<evidence type="ECO:0000313" key="3">
    <source>
        <dbReference type="EMBL" id="KAK4024445.1"/>
    </source>
</evidence>
<keyword evidence="4" id="KW-1185">Reference proteome</keyword>
<dbReference type="Pfam" id="PF20209">
    <property type="entry name" value="DUF6570"/>
    <property type="match status" value="1"/>
</dbReference>
<evidence type="ECO:0000313" key="4">
    <source>
        <dbReference type="Proteomes" id="UP001234178"/>
    </source>
</evidence>
<feature type="domain" description="DUF6570" evidence="2">
    <location>
        <begin position="277"/>
        <end position="403"/>
    </location>
</feature>
<evidence type="ECO:0000256" key="1">
    <source>
        <dbReference type="SAM" id="MobiDB-lite"/>
    </source>
</evidence>
<dbReference type="Proteomes" id="UP001234178">
    <property type="component" value="Unassembled WGS sequence"/>
</dbReference>
<gene>
    <name evidence="3" type="ORF">OUZ56_009868</name>
</gene>